<proteinExistence type="predicted"/>
<comment type="caution">
    <text evidence="2">The sequence shown here is derived from an EMBL/GenBank/DDBJ whole genome shotgun (WGS) entry which is preliminary data.</text>
</comment>
<dbReference type="InterPro" id="IPR013149">
    <property type="entry name" value="ADH-like_C"/>
</dbReference>
<dbReference type="EMBL" id="JBHTBH010000019">
    <property type="protein sequence ID" value="MFC7331344.1"/>
    <property type="molecule type" value="Genomic_DNA"/>
</dbReference>
<dbReference type="InterPro" id="IPR011032">
    <property type="entry name" value="GroES-like_sf"/>
</dbReference>
<organism evidence="2 3">
    <name type="scientific">Marinactinospora rubrisoli</name>
    <dbReference type="NCBI Taxonomy" id="2715399"/>
    <lineage>
        <taxon>Bacteria</taxon>
        <taxon>Bacillati</taxon>
        <taxon>Actinomycetota</taxon>
        <taxon>Actinomycetes</taxon>
        <taxon>Streptosporangiales</taxon>
        <taxon>Nocardiopsidaceae</taxon>
        <taxon>Marinactinospora</taxon>
    </lineage>
</organism>
<keyword evidence="3" id="KW-1185">Reference proteome</keyword>
<evidence type="ECO:0000259" key="1">
    <source>
        <dbReference type="SMART" id="SM00829"/>
    </source>
</evidence>
<dbReference type="InterPro" id="IPR036291">
    <property type="entry name" value="NAD(P)-bd_dom_sf"/>
</dbReference>
<gene>
    <name evidence="2" type="ORF">ACFQRF_26740</name>
</gene>
<dbReference type="PANTHER" id="PTHR43677:SF11">
    <property type="entry name" value="ZINC-CONTAINING ALCOHOL DEHYDROGENASE"/>
    <property type="match status" value="1"/>
</dbReference>
<dbReference type="SUPFAM" id="SSF50129">
    <property type="entry name" value="GroES-like"/>
    <property type="match status" value="1"/>
</dbReference>
<sequence length="317" mass="33294">MMHAAVLHAFGEPPRCTRFPPPTPEPGEALVRVRAAALTPLAKWVTTDRDYAGARRTPFVCGTEGIGVLQDGSRVAFGVLRAPYGSMAEYAVAPREFCFPVPDGLGDTAAAGLVHPALSAWIAITRGARLAAGETVLVLGATGVTGTCAVRIAKTLGAGRVVAAGRDPVALTALREAGADSTVQLDRPEAELAAAFAREAGDTGYDVVLDYLWGRPAQILLDALPRSFIARSGIRYLQLGSSAGAGITLRAGALRRTGLSISPAPVPPADDMRELYATVMAHAARGHISVDHETVPLRDIEAAWTRQVRGRRLVVLP</sequence>
<accession>A0ABW2KPI7</accession>
<dbReference type="InterPro" id="IPR051397">
    <property type="entry name" value="Zn-ADH-like_protein"/>
</dbReference>
<dbReference type="Gene3D" id="3.40.50.720">
    <property type="entry name" value="NAD(P)-binding Rossmann-like Domain"/>
    <property type="match status" value="1"/>
</dbReference>
<dbReference type="SMART" id="SM00829">
    <property type="entry name" value="PKS_ER"/>
    <property type="match status" value="1"/>
</dbReference>
<dbReference type="RefSeq" id="WP_379874130.1">
    <property type="nucleotide sequence ID" value="NZ_JBHTBH010000019.1"/>
</dbReference>
<dbReference type="InterPro" id="IPR020843">
    <property type="entry name" value="ER"/>
</dbReference>
<feature type="domain" description="Enoyl reductase (ER)" evidence="1">
    <location>
        <begin position="11"/>
        <end position="316"/>
    </location>
</feature>
<dbReference type="PANTHER" id="PTHR43677">
    <property type="entry name" value="SHORT-CHAIN DEHYDROGENASE/REDUCTASE"/>
    <property type="match status" value="1"/>
</dbReference>
<evidence type="ECO:0000313" key="3">
    <source>
        <dbReference type="Proteomes" id="UP001596540"/>
    </source>
</evidence>
<dbReference type="Proteomes" id="UP001596540">
    <property type="component" value="Unassembled WGS sequence"/>
</dbReference>
<dbReference type="Pfam" id="PF00107">
    <property type="entry name" value="ADH_zinc_N"/>
    <property type="match status" value="1"/>
</dbReference>
<reference evidence="3" key="1">
    <citation type="journal article" date="2019" name="Int. J. Syst. Evol. Microbiol.">
        <title>The Global Catalogue of Microorganisms (GCM) 10K type strain sequencing project: providing services to taxonomists for standard genome sequencing and annotation.</title>
        <authorList>
            <consortium name="The Broad Institute Genomics Platform"/>
            <consortium name="The Broad Institute Genome Sequencing Center for Infectious Disease"/>
            <person name="Wu L."/>
            <person name="Ma J."/>
        </authorList>
    </citation>
    <scope>NUCLEOTIDE SEQUENCE [LARGE SCALE GENOMIC DNA]</scope>
    <source>
        <strain evidence="3">CGMCC 4.7382</strain>
    </source>
</reference>
<evidence type="ECO:0000313" key="2">
    <source>
        <dbReference type="EMBL" id="MFC7331344.1"/>
    </source>
</evidence>
<dbReference type="Gene3D" id="3.90.180.10">
    <property type="entry name" value="Medium-chain alcohol dehydrogenases, catalytic domain"/>
    <property type="match status" value="1"/>
</dbReference>
<name>A0ABW2KPI7_9ACTN</name>
<protein>
    <submittedName>
        <fullName evidence="2">Zinc-binding alcohol dehydrogenase family protein</fullName>
    </submittedName>
</protein>
<dbReference type="SUPFAM" id="SSF51735">
    <property type="entry name" value="NAD(P)-binding Rossmann-fold domains"/>
    <property type="match status" value="1"/>
</dbReference>